<dbReference type="EMBL" id="JBHLWK010000012">
    <property type="protein sequence ID" value="MFC0204671.1"/>
    <property type="molecule type" value="Genomic_DNA"/>
</dbReference>
<evidence type="ECO:0000256" key="4">
    <source>
        <dbReference type="ARBA" id="ARBA00022679"/>
    </source>
</evidence>
<dbReference type="PANTHER" id="PTHR43065:SF10">
    <property type="entry name" value="PEROXIDE STRESS-ACTIVATED HISTIDINE KINASE MAK3"/>
    <property type="match status" value="1"/>
</dbReference>
<keyword evidence="4" id="KW-0808">Transferase</keyword>
<evidence type="ECO:0000313" key="11">
    <source>
        <dbReference type="Proteomes" id="UP001589798"/>
    </source>
</evidence>
<protein>
    <recommendedName>
        <fullName evidence="2">histidine kinase</fullName>
        <ecNumber evidence="2">2.7.13.3</ecNumber>
    </recommendedName>
</protein>
<accession>A0ABV6CX06</accession>
<dbReference type="SMART" id="SM00387">
    <property type="entry name" value="HATPase_c"/>
    <property type="match status" value="1"/>
</dbReference>
<dbReference type="InterPro" id="IPR036890">
    <property type="entry name" value="HATPase_C_sf"/>
</dbReference>
<reference evidence="10 11" key="1">
    <citation type="submission" date="2024-09" db="EMBL/GenBank/DDBJ databases">
        <authorList>
            <person name="Sun Q."/>
            <person name="Mori K."/>
        </authorList>
    </citation>
    <scope>NUCLEOTIDE SEQUENCE [LARGE SCALE GENOMIC DNA]</scope>
    <source>
        <strain evidence="10 11">CCM 7706</strain>
    </source>
</reference>
<keyword evidence="3" id="KW-0597">Phosphoprotein</keyword>
<feature type="domain" description="Histidine kinase" evidence="9">
    <location>
        <begin position="63"/>
        <end position="285"/>
    </location>
</feature>
<dbReference type="Pfam" id="PF00512">
    <property type="entry name" value="HisKA"/>
    <property type="match status" value="1"/>
</dbReference>
<dbReference type="Gene3D" id="1.10.287.130">
    <property type="match status" value="1"/>
</dbReference>
<evidence type="ECO:0000256" key="6">
    <source>
        <dbReference type="ARBA" id="ARBA00022777"/>
    </source>
</evidence>
<evidence type="ECO:0000313" key="10">
    <source>
        <dbReference type="EMBL" id="MFC0204671.1"/>
    </source>
</evidence>
<dbReference type="InterPro" id="IPR004358">
    <property type="entry name" value="Sig_transdc_His_kin-like_C"/>
</dbReference>
<evidence type="ECO:0000256" key="7">
    <source>
        <dbReference type="ARBA" id="ARBA00022840"/>
    </source>
</evidence>
<organism evidence="10 11">
    <name type="scientific">Novosphingobium soli</name>
    <dbReference type="NCBI Taxonomy" id="574956"/>
    <lineage>
        <taxon>Bacteria</taxon>
        <taxon>Pseudomonadati</taxon>
        <taxon>Pseudomonadota</taxon>
        <taxon>Alphaproteobacteria</taxon>
        <taxon>Sphingomonadales</taxon>
        <taxon>Sphingomonadaceae</taxon>
        <taxon>Novosphingobium</taxon>
    </lineage>
</organism>
<dbReference type="InterPro" id="IPR036097">
    <property type="entry name" value="HisK_dim/P_sf"/>
</dbReference>
<keyword evidence="8" id="KW-0902">Two-component regulatory system</keyword>
<comment type="caution">
    <text evidence="10">The sequence shown here is derived from an EMBL/GenBank/DDBJ whole genome shotgun (WGS) entry which is preliminary data.</text>
</comment>
<evidence type="ECO:0000256" key="5">
    <source>
        <dbReference type="ARBA" id="ARBA00022741"/>
    </source>
</evidence>
<keyword evidence="6 10" id="KW-0418">Kinase</keyword>
<sequence>MKPNEITRRDAAKWIGRSCEGGPLPGIDPAADRLAPAAEDTRKLMETIAAKARLADLGEQTSALAHELRQPLFSIAVANENLRMLLERAEGVNTRTVAAVERIAEQVRRAQTIIDRTLAYASGHGPGAVRAEIGLAVANAAAFMRPLLDAADIDVVVDESVGHTAACVRLCQVEAEQVFVNIVRNAAESIEARRQAGWQGRGRIGISLHLEAEALRCVVADNGAGLSAEICRAAFEPFFTTKPRVGTGLGLHICRQALEKVDGVIRLRPGPGEGAEVVVEVPLSVADT</sequence>
<dbReference type="GO" id="GO:0016301">
    <property type="term" value="F:kinase activity"/>
    <property type="evidence" value="ECO:0007669"/>
    <property type="project" value="UniProtKB-KW"/>
</dbReference>
<dbReference type="SUPFAM" id="SSF47384">
    <property type="entry name" value="Homodimeric domain of signal transducing histidine kinase"/>
    <property type="match status" value="1"/>
</dbReference>
<keyword evidence="11" id="KW-1185">Reference proteome</keyword>
<dbReference type="InterPro" id="IPR003661">
    <property type="entry name" value="HisK_dim/P_dom"/>
</dbReference>
<dbReference type="PANTHER" id="PTHR43065">
    <property type="entry name" value="SENSOR HISTIDINE KINASE"/>
    <property type="match status" value="1"/>
</dbReference>
<dbReference type="EC" id="2.7.13.3" evidence="2"/>
<dbReference type="SMART" id="SM00388">
    <property type="entry name" value="HisKA"/>
    <property type="match status" value="1"/>
</dbReference>
<keyword evidence="5" id="KW-0547">Nucleotide-binding</keyword>
<dbReference type="InterPro" id="IPR003594">
    <property type="entry name" value="HATPase_dom"/>
</dbReference>
<comment type="catalytic activity">
    <reaction evidence="1">
        <text>ATP + protein L-histidine = ADP + protein N-phospho-L-histidine.</text>
        <dbReference type="EC" id="2.7.13.3"/>
    </reaction>
</comment>
<dbReference type="PROSITE" id="PS50109">
    <property type="entry name" value="HIS_KIN"/>
    <property type="match status" value="1"/>
</dbReference>
<evidence type="ECO:0000256" key="8">
    <source>
        <dbReference type="ARBA" id="ARBA00023012"/>
    </source>
</evidence>
<evidence type="ECO:0000256" key="2">
    <source>
        <dbReference type="ARBA" id="ARBA00012438"/>
    </source>
</evidence>
<proteinExistence type="predicted"/>
<evidence type="ECO:0000256" key="3">
    <source>
        <dbReference type="ARBA" id="ARBA00022553"/>
    </source>
</evidence>
<evidence type="ECO:0000256" key="1">
    <source>
        <dbReference type="ARBA" id="ARBA00000085"/>
    </source>
</evidence>
<dbReference type="Proteomes" id="UP001589798">
    <property type="component" value="Unassembled WGS sequence"/>
</dbReference>
<dbReference type="SUPFAM" id="SSF55874">
    <property type="entry name" value="ATPase domain of HSP90 chaperone/DNA topoisomerase II/histidine kinase"/>
    <property type="match status" value="1"/>
</dbReference>
<dbReference type="Gene3D" id="3.30.565.10">
    <property type="entry name" value="Histidine kinase-like ATPase, C-terminal domain"/>
    <property type="match status" value="1"/>
</dbReference>
<evidence type="ECO:0000259" key="9">
    <source>
        <dbReference type="PROSITE" id="PS50109"/>
    </source>
</evidence>
<name>A0ABV6CX06_9SPHN</name>
<dbReference type="RefSeq" id="WP_379487427.1">
    <property type="nucleotide sequence ID" value="NZ_JBHLWK010000012.1"/>
</dbReference>
<dbReference type="CDD" id="cd00082">
    <property type="entry name" value="HisKA"/>
    <property type="match status" value="1"/>
</dbReference>
<keyword evidence="7" id="KW-0067">ATP-binding</keyword>
<dbReference type="InterPro" id="IPR005467">
    <property type="entry name" value="His_kinase_dom"/>
</dbReference>
<gene>
    <name evidence="10" type="ORF">ACFFJC_10340</name>
</gene>
<dbReference type="PRINTS" id="PR00344">
    <property type="entry name" value="BCTRLSENSOR"/>
</dbReference>
<dbReference type="Pfam" id="PF02518">
    <property type="entry name" value="HATPase_c"/>
    <property type="match status" value="1"/>
</dbReference>